<dbReference type="AlphaFoldDB" id="A0A170NNY9"/>
<reference evidence="3 5" key="2">
    <citation type="journal article" date="2016" name="Front. Microbiol.">
        <title>Industrial Acetogenic Biocatalysts: A Comparative Metabolic and Genomic Analysis.</title>
        <authorList>
            <person name="Bengelsdorf F."/>
            <person name="Poehlein A."/>
            <person name="Sonja S."/>
            <person name="Erz C."/>
            <person name="Hummel T."/>
            <person name="Hoffmeister S."/>
            <person name="Daniel R."/>
            <person name="Durre P."/>
        </authorList>
    </citation>
    <scope>NUCLEOTIDE SEQUENCE [LARGE SCALE GENOMIC DNA]</scope>
    <source>
        <strain evidence="3 5">PTA-10522</strain>
    </source>
</reference>
<dbReference type="GO" id="GO:0008483">
    <property type="term" value="F:transaminase activity"/>
    <property type="evidence" value="ECO:0007669"/>
    <property type="project" value="TreeGrafter"/>
</dbReference>
<comment type="similarity">
    <text evidence="1">Belongs to the DegT/DnrJ/EryC1 family.</text>
</comment>
<gene>
    <name evidence="3" type="ORF">CLCOS_37440</name>
    <name evidence="2" type="ORF">WX73_03353</name>
</gene>
<dbReference type="GO" id="GO:0030170">
    <property type="term" value="F:pyridoxal phosphate binding"/>
    <property type="evidence" value="ECO:0007669"/>
    <property type="project" value="TreeGrafter"/>
</dbReference>
<reference evidence="2 4" key="1">
    <citation type="journal article" date="2015" name="Biotechnol. Bioeng.">
        <title>Genome sequence and phenotypic characterization of Caulobacter segnis.</title>
        <authorList>
            <person name="Patel S."/>
            <person name="Fletcher B."/>
            <person name="Scott D.C."/>
            <person name="Ely B."/>
        </authorList>
    </citation>
    <scope>NUCLEOTIDE SEQUENCE [LARGE SCALE GENOMIC DNA]</scope>
    <source>
        <strain evidence="2 4">PS02</strain>
    </source>
</reference>
<dbReference type="EMBL" id="LITQ01000007">
    <property type="protein sequence ID" value="OAA94206.1"/>
    <property type="molecule type" value="Genomic_DNA"/>
</dbReference>
<protein>
    <submittedName>
        <fullName evidence="2">TDP-4-oxo-6-deoxy-D-glucose transaminase</fullName>
    </submittedName>
</protein>
<evidence type="ECO:0000313" key="4">
    <source>
        <dbReference type="Proteomes" id="UP000077384"/>
    </source>
</evidence>
<dbReference type="InterPro" id="IPR000653">
    <property type="entry name" value="DegT/StrS_aminotransferase"/>
</dbReference>
<dbReference type="Proteomes" id="UP000077384">
    <property type="component" value="Unassembled WGS sequence"/>
</dbReference>
<dbReference type="Gene3D" id="3.40.640.10">
    <property type="entry name" value="Type I PLP-dependent aspartate aminotransferase-like (Major domain)"/>
    <property type="match status" value="1"/>
</dbReference>
<evidence type="ECO:0000256" key="1">
    <source>
        <dbReference type="RuleBase" id="RU004508"/>
    </source>
</evidence>
<dbReference type="PATRIC" id="fig|1705578.3.peg.3423"/>
<dbReference type="Proteomes" id="UP000093694">
    <property type="component" value="Unassembled WGS sequence"/>
</dbReference>
<proteinExistence type="inferred from homology"/>
<keyword evidence="1" id="KW-0663">Pyridoxal phosphate</keyword>
<dbReference type="PANTHER" id="PTHR30244:SF34">
    <property type="entry name" value="DTDP-4-AMINO-4,6-DIDEOXYGALACTOSE TRANSAMINASE"/>
    <property type="match status" value="1"/>
</dbReference>
<dbReference type="RefSeq" id="WP_063600399.1">
    <property type="nucleotide sequence ID" value="NZ_LITQ01000007.1"/>
</dbReference>
<name>A0A170NNY9_9CLOT</name>
<dbReference type="EMBL" id="LROR01000085">
    <property type="protein sequence ID" value="OBR90922.1"/>
    <property type="molecule type" value="Genomic_DNA"/>
</dbReference>
<evidence type="ECO:0000313" key="3">
    <source>
        <dbReference type="EMBL" id="OBR90922.1"/>
    </source>
</evidence>
<dbReference type="GO" id="GO:0000271">
    <property type="term" value="P:polysaccharide biosynthetic process"/>
    <property type="evidence" value="ECO:0007669"/>
    <property type="project" value="TreeGrafter"/>
</dbReference>
<organism evidence="2 4">
    <name type="scientific">Clostridium coskatii</name>
    <dbReference type="NCBI Taxonomy" id="1705578"/>
    <lineage>
        <taxon>Bacteria</taxon>
        <taxon>Bacillati</taxon>
        <taxon>Bacillota</taxon>
        <taxon>Clostridia</taxon>
        <taxon>Eubacteriales</taxon>
        <taxon>Clostridiaceae</taxon>
        <taxon>Clostridium</taxon>
    </lineage>
</organism>
<evidence type="ECO:0000313" key="2">
    <source>
        <dbReference type="EMBL" id="OAA94206.1"/>
    </source>
</evidence>
<accession>A0A170NNY9</accession>
<dbReference type="SUPFAM" id="SSF53383">
    <property type="entry name" value="PLP-dependent transferases"/>
    <property type="match status" value="1"/>
</dbReference>
<dbReference type="InterPro" id="IPR015424">
    <property type="entry name" value="PyrdxlP-dep_Trfase"/>
</dbReference>
<comment type="caution">
    <text evidence="2">The sequence shown here is derived from an EMBL/GenBank/DDBJ whole genome shotgun (WGS) entry which is preliminary data.</text>
</comment>
<dbReference type="PANTHER" id="PTHR30244">
    <property type="entry name" value="TRANSAMINASE"/>
    <property type="match status" value="1"/>
</dbReference>
<dbReference type="InterPro" id="IPR015421">
    <property type="entry name" value="PyrdxlP-dep_Trfase_major"/>
</dbReference>
<sequence>MLVNDFIMEPDEYLTPSYRISPFLTEDIIINKYLSYSDTCDEYFLDRFKNRSFCYTTNGREAINIALSKLNLKSNDCVTIFTTTNNFYISGCVTKEIEKFCKWSRKIEKNTKVIFVNHEFGFPYENLMKLKNYNLPIIEDCAHSFNSNNIENSVGKVGDFVIFSFPKFFPIQIGGLLVYKKKYNVNFKLDFKQKNYIKKVISFYIDKIDDWSKARSKNYTYLNYALSSIGIYSRFKLKSYITPGVYMFKVSNNIDTDLLKKFLWKQGIQCSVFYKEKVMYIPVHNRLKKEDLDYFIECIKYFINTR</sequence>
<evidence type="ECO:0000313" key="5">
    <source>
        <dbReference type="Proteomes" id="UP000093694"/>
    </source>
</evidence>
<keyword evidence="5" id="KW-1185">Reference proteome</keyword>
<dbReference type="Pfam" id="PF01041">
    <property type="entry name" value="DegT_DnrJ_EryC1"/>
    <property type="match status" value="1"/>
</dbReference>